<dbReference type="InterPro" id="IPR052385">
    <property type="entry name" value="Obscurin/Obscurin-like_Reg"/>
</dbReference>
<feature type="compositionally biased region" description="Basic and acidic residues" evidence="6">
    <location>
        <begin position="1576"/>
        <end position="1589"/>
    </location>
</feature>
<dbReference type="CDD" id="cd00096">
    <property type="entry name" value="Ig"/>
    <property type="match status" value="1"/>
</dbReference>
<evidence type="ECO:0000259" key="9">
    <source>
        <dbReference type="PROSITE" id="PS50853"/>
    </source>
</evidence>
<accession>A0A1I8BVF3</accession>
<dbReference type="InterPro" id="IPR003961">
    <property type="entry name" value="FN3_dom"/>
</dbReference>
<dbReference type="InterPro" id="IPR036116">
    <property type="entry name" value="FN3_sf"/>
</dbReference>
<feature type="region of interest" description="Disordered" evidence="6">
    <location>
        <begin position="1122"/>
        <end position="1628"/>
    </location>
</feature>
<dbReference type="PROSITE" id="PS50853">
    <property type="entry name" value="FN3"/>
    <property type="match status" value="1"/>
</dbReference>
<keyword evidence="7" id="KW-0472">Membrane</keyword>
<feature type="compositionally biased region" description="Basic and acidic residues" evidence="6">
    <location>
        <begin position="1442"/>
        <end position="1478"/>
    </location>
</feature>
<evidence type="ECO:0000313" key="11">
    <source>
        <dbReference type="WBParaSite" id="MhA1_Contig667.frz3.gene2"/>
    </source>
</evidence>
<feature type="compositionally biased region" description="Basic and acidic residues" evidence="6">
    <location>
        <begin position="1611"/>
        <end position="1628"/>
    </location>
</feature>
<proteinExistence type="predicted"/>
<dbReference type="SMART" id="SM00408">
    <property type="entry name" value="IGc2"/>
    <property type="match status" value="3"/>
</dbReference>
<sequence>MCIETKINLKEEKYKNLDFITNYLQNIKEQNNFAYENIFHSFNIREEENFKKKDIFESKQLKLNIKEVNIFESPLMLCLEERNKIDEKPKLNSNFEKAEKKINFELENISKKEKLNVFLEMKHSEVYIKSNFEKLKRDFETTQLKINRDEIKQNSAIIKQKFDLNKNVASKQSSSDVLNKFEDRKPVETKTITNEAMMAEPIKANANTNSESKSKETNKDKVAKLEVINVSEARRTETIKSEIKRRGNLIESKRGDESINLGTNIKSVAKRPETKYEPKRKTDPPNSLEAGGHSEAKRQEATKTETRIKVTPKYEQRKQEYPKSEATITEQINKESNTKSVKRRQYVTNSKEPLKSETKNIEAVKLGSGRFVKLEMAISKINNPESTKSGKRLEEKIKLETRIKLEGKKLELNELPIKNEAIKSDVKKSETNKLIKKRETTETDEVISQFVKSMTNTKSESNVLIESKQLNIELIKSEENAKINFKILESTCSELIKYKIDKMDKIKRPTNYNNEENKELPIDQLREKLETADKKPLNSTFLSNLSQTSLTNLSETLQKPLTEEEAIEVFLLSRHFEYDCAKPLKVLPPPNVTIFEFDEKKMKKQVDVIEKYSLTNKKSVSFNIEGAQEFCSSPFDYENFEGEEDNIPCLLFPPKFLIKEREIIAELNKRLFVHLELQSAVEPKMSIYHNDIHLDDDPSKCRFLVDRNGDCWEIMLIFPYFDIELIGDYVFIASNEQGFDKSRITLKLKDKEINDFYKRENEKTKTLKEIKINTTNDVETTESSFNQNFNKKPKIIEKPSEKLEINFYGKEQLSFVIEGDPLPHVEIWFEKGSGNCKIIVPFRKFKLNRLHQNKLGITIPLKRLINQLEIGDIIVLQAINVFGEIITKHFVLNVLSSVSILNKQIFVKGVIFEINSLYGDPSVKVSPTDVSTSKESEMIRDKSTNEEKSKEMNKKKIEEQEQVKKFVEKKKIKEEEKKNEDEAKKKKDDILVKKEEEKNFVPKSKKMGMRGEKVQDLEIKQYTLGNTEEQEKQKVSFAQDLDQKEKILDDDAEKEEKNSSLKKTQKSSFEILDEIHPEGKSLNELLDDLKKVEDFLGAEIEIDVIEREPRREGEKFEEKIKEFSVSDEEEKDSGEITEKIDEENRKISLEEKKLAEHKANEEAEAARKKALEEQKEVDTSVKKFILDEERPKDLKEELPPLEKLEKTKLEAIPTKQQKDDENKLEAEAKKKEPSSLMKRKMEEEKVKAKKLAEEKRIKEDEENKKKEDEAKKRRDDMLAKKKEEEEKKKYVKDEPTKKLDDGKKDEDEKRKKEREEALRQRREAEEKSKAEADEAKAKMDELAKKRRESAQKKSDDEQKRKQDDEENRKKSLEEKKLAEHKANEEAEAARKKALEEQKEVDTSVKNDREERRKTLEKMRAEQEEAKQLKLGLTEKRKLHKPLSNEEEIKKKEMEEMRRKDMEEADKKKKEAEKKKTPQREIFFSGMEKEKAEKRPSKDEEKEIERFHQERESRLKKRKEEEENVRKEQEEAIKKMEAARTKALAEEAAKKEEQEKRKKLMEDKTIKQKEEEEEKVTDEKSAKDKAEEAIRMQYDSDDVEKMAMKRKTMKRQTFDKDEMPDDQKARESFTGDDGQFVMAGSLKVETRKAMGEEEGWEWVEDESDETLNKPKELLKYEPNESKVEFDEVEEFLNKRRMQRLVPDDVQAFEELHRATRHRTMRKGFVSLPDPELTASRGDTVVFECELFNEGDNVHWQINGKSLNEFNDVRCSIQNYAYIRQLTIENVIPKDSGLRVQITLEGQTHQSTLNVEEVPVEFAEKLPRKVIANVGDTTATISAVLTHDCAKNICWYHNGQPLFTDNTYQIINEGCICSLLVREIDYKLGGRYTICADKVESSTVLEVHGKPSMEFTDIGLQRIVIDVNENLTLKFRLKSLPEPEVDLYLNNELLTPELRTSVTILEESVLVTRRELSRYDRGIYKLVLFNEYGEDALEYDVYVRDVPDAPSGLMVTEVGHDYCFLKWNPPPGVSDERERITGYVIEKKGTNRRVWQRVGQLSAYSLEIFIEELDYDTDYVFRVAATNRFGVGEFSKLAQIITGTPFSAPIIHSAPRISHTYERSVRLEWDECWDTGGSPLFGYDIFCSNKPGADWQKMNESTVFTENFWVDDFLDANKNGCVFKVEAQNYAGLHSDSNIISEPLQFDEHTLNSSAVQHQMSAPKVIILGGTRVRVSWEMPEWFGSIVGAKHFVVQYRSEGAYFWNEVLEQYKQSPAIVEDELKEGVPYRVRVLLRSTGELEKEEISASDESDIIKISGFNVPILTKTLRDALIPKREEVCLEICAVGEPAPLFVWLKNGEEIIPSPEFDNVSISNEGYASKLVIHKMGENDEGYYTCQISNEYGMVETKAFIRMGTVQAHFINSFAEKITATEGKDVVLECEVSDPEASVRWTRNKRHIGETTNRISLERQVYKRRLILYGAMKEDSGIYTCEIDSAIGADKKVQTEIVVRPEKARIVFSPQGRIICHYGEKIPLYADLSKSTEDVVWYKDGLPLQSKKCFAYFEGTKAMLEIYNFDESDVGEYSISLNYFHKLSLKQRKTYSYPFSYFNRLKFTIMLHYSACFIIQLASLALLHYSTCFIIQLASLALLHYSACFIIKLASLAFIIPPA</sequence>
<name>A0A1I8BVF3_MELHA</name>
<protein>
    <submittedName>
        <fullName evidence="11">Ig-like domain-containing protein</fullName>
    </submittedName>
</protein>
<dbReference type="PROSITE" id="PS50835">
    <property type="entry name" value="IG_LIKE"/>
    <property type="match status" value="2"/>
</dbReference>
<dbReference type="InterPro" id="IPR013098">
    <property type="entry name" value="Ig_I-set"/>
</dbReference>
<feature type="transmembrane region" description="Helical" evidence="7">
    <location>
        <begin position="2642"/>
        <end position="2661"/>
    </location>
</feature>
<dbReference type="Gene3D" id="2.60.40.10">
    <property type="entry name" value="Immunoglobulins"/>
    <property type="match status" value="8"/>
</dbReference>
<keyword evidence="2" id="KW-0963">Cytoplasm</keyword>
<evidence type="ECO:0000256" key="5">
    <source>
        <dbReference type="ARBA" id="ARBA00023157"/>
    </source>
</evidence>
<dbReference type="Pfam" id="PF07679">
    <property type="entry name" value="I-set"/>
    <property type="match status" value="3"/>
</dbReference>
<dbReference type="InterPro" id="IPR013783">
    <property type="entry name" value="Ig-like_fold"/>
</dbReference>
<feature type="domain" description="Ig-like" evidence="8">
    <location>
        <begin position="2316"/>
        <end position="2407"/>
    </location>
</feature>
<evidence type="ECO:0000256" key="1">
    <source>
        <dbReference type="ARBA" id="ARBA00004496"/>
    </source>
</evidence>
<organism evidence="10 11">
    <name type="scientific">Meloidogyne hapla</name>
    <name type="common">Root-knot nematode worm</name>
    <dbReference type="NCBI Taxonomy" id="6305"/>
    <lineage>
        <taxon>Eukaryota</taxon>
        <taxon>Metazoa</taxon>
        <taxon>Ecdysozoa</taxon>
        <taxon>Nematoda</taxon>
        <taxon>Chromadorea</taxon>
        <taxon>Rhabditida</taxon>
        <taxon>Tylenchina</taxon>
        <taxon>Tylenchomorpha</taxon>
        <taxon>Tylenchoidea</taxon>
        <taxon>Meloidogynidae</taxon>
        <taxon>Meloidogyninae</taxon>
        <taxon>Meloidogyne</taxon>
    </lineage>
</organism>
<dbReference type="SMART" id="SM00060">
    <property type="entry name" value="FN3"/>
    <property type="match status" value="3"/>
</dbReference>
<reference evidence="11" key="1">
    <citation type="submission" date="2016-11" db="UniProtKB">
        <authorList>
            <consortium name="WormBaseParasite"/>
        </authorList>
    </citation>
    <scope>IDENTIFICATION</scope>
</reference>
<dbReference type="Proteomes" id="UP000095281">
    <property type="component" value="Unplaced"/>
</dbReference>
<evidence type="ECO:0000256" key="4">
    <source>
        <dbReference type="ARBA" id="ARBA00022737"/>
    </source>
</evidence>
<dbReference type="PANTHER" id="PTHR35971">
    <property type="entry name" value="SI:DKEY-31G6.6"/>
    <property type="match status" value="1"/>
</dbReference>
<dbReference type="InterPro" id="IPR003599">
    <property type="entry name" value="Ig_sub"/>
</dbReference>
<feature type="domain" description="Ig-like" evidence="8">
    <location>
        <begin position="2413"/>
        <end position="2499"/>
    </location>
</feature>
<feature type="compositionally biased region" description="Basic and acidic residues" evidence="6">
    <location>
        <begin position="932"/>
        <end position="957"/>
    </location>
</feature>
<evidence type="ECO:0000256" key="2">
    <source>
        <dbReference type="ARBA" id="ARBA00022490"/>
    </source>
</evidence>
<dbReference type="InterPro" id="IPR003598">
    <property type="entry name" value="Ig_sub2"/>
</dbReference>
<feature type="compositionally biased region" description="Basic and acidic residues" evidence="6">
    <location>
        <begin position="1046"/>
        <end position="1059"/>
    </location>
</feature>
<feature type="compositionally biased region" description="Basic and acidic residues" evidence="6">
    <location>
        <begin position="292"/>
        <end position="307"/>
    </location>
</feature>
<dbReference type="InterPro" id="IPR036179">
    <property type="entry name" value="Ig-like_dom_sf"/>
</dbReference>
<dbReference type="InterPro" id="IPR007110">
    <property type="entry name" value="Ig-like_dom"/>
</dbReference>
<feature type="region of interest" description="Disordered" evidence="6">
    <location>
        <begin position="1046"/>
        <end position="1070"/>
    </location>
</feature>
<dbReference type="SMART" id="SM00409">
    <property type="entry name" value="IG"/>
    <property type="match status" value="5"/>
</dbReference>
<keyword evidence="3" id="KW-0597">Phosphoprotein</keyword>
<feature type="compositionally biased region" description="Basic and acidic residues" evidence="6">
    <location>
        <begin position="1486"/>
        <end position="1569"/>
    </location>
</feature>
<dbReference type="SUPFAM" id="SSF48726">
    <property type="entry name" value="Immunoglobulin"/>
    <property type="match status" value="6"/>
</dbReference>
<evidence type="ECO:0000256" key="3">
    <source>
        <dbReference type="ARBA" id="ARBA00022553"/>
    </source>
</evidence>
<dbReference type="GO" id="GO:0005737">
    <property type="term" value="C:cytoplasm"/>
    <property type="evidence" value="ECO:0007669"/>
    <property type="project" value="UniProtKB-SubCell"/>
</dbReference>
<keyword evidence="7" id="KW-1133">Transmembrane helix</keyword>
<keyword evidence="5" id="KW-1015">Disulfide bond</keyword>
<evidence type="ECO:0000256" key="7">
    <source>
        <dbReference type="SAM" id="Phobius"/>
    </source>
</evidence>
<dbReference type="Pfam" id="PF00041">
    <property type="entry name" value="fn3"/>
    <property type="match status" value="1"/>
</dbReference>
<dbReference type="PANTHER" id="PTHR35971:SF5">
    <property type="entry name" value="OBSCURIN LIKE CYTOSKELETAL ADAPTOR 1"/>
    <property type="match status" value="1"/>
</dbReference>
<dbReference type="CDD" id="cd00063">
    <property type="entry name" value="FN3"/>
    <property type="match status" value="3"/>
</dbReference>
<feature type="region of interest" description="Disordered" evidence="6">
    <location>
        <begin position="925"/>
        <end position="957"/>
    </location>
</feature>
<comment type="subcellular location">
    <subcellularLocation>
        <location evidence="1">Cytoplasm</location>
    </subcellularLocation>
</comment>
<feature type="compositionally biased region" description="Basic and acidic residues" evidence="6">
    <location>
        <begin position="1133"/>
        <end position="1209"/>
    </location>
</feature>
<feature type="transmembrane region" description="Helical" evidence="7">
    <location>
        <begin position="2611"/>
        <end position="2630"/>
    </location>
</feature>
<feature type="domain" description="Fibronectin type-III" evidence="9">
    <location>
        <begin position="2003"/>
        <end position="2101"/>
    </location>
</feature>
<keyword evidence="10" id="KW-1185">Reference proteome</keyword>
<dbReference type="SUPFAM" id="SSF49265">
    <property type="entry name" value="Fibronectin type III"/>
    <property type="match status" value="2"/>
</dbReference>
<feature type="compositionally biased region" description="Basic and acidic residues" evidence="6">
    <location>
        <begin position="1216"/>
        <end position="1435"/>
    </location>
</feature>
<dbReference type="OMA" id="SAVWNEN"/>
<feature type="compositionally biased region" description="Basic and acidic residues" evidence="6">
    <location>
        <begin position="270"/>
        <end position="283"/>
    </location>
</feature>
<evidence type="ECO:0000313" key="10">
    <source>
        <dbReference type="Proteomes" id="UP000095281"/>
    </source>
</evidence>
<keyword evidence="7" id="KW-0812">Transmembrane</keyword>
<evidence type="ECO:0000259" key="8">
    <source>
        <dbReference type="PROSITE" id="PS50835"/>
    </source>
</evidence>
<evidence type="ECO:0000256" key="6">
    <source>
        <dbReference type="SAM" id="MobiDB-lite"/>
    </source>
</evidence>
<dbReference type="WBParaSite" id="MhA1_Contig667.frz3.gene2">
    <property type="protein sequence ID" value="MhA1_Contig667.frz3.gene2"/>
    <property type="gene ID" value="MhA1_Contig667.frz3.gene2"/>
</dbReference>
<feature type="region of interest" description="Disordered" evidence="6">
    <location>
        <begin position="261"/>
        <end position="307"/>
    </location>
</feature>
<keyword evidence="4" id="KW-0677">Repeat</keyword>